<accession>A0A3S0REM1</accession>
<dbReference type="AlphaFoldDB" id="A0A3S0REM1"/>
<protein>
    <submittedName>
        <fullName evidence="2">Uncharacterized protein</fullName>
    </submittedName>
</protein>
<reference evidence="2 3" key="1">
    <citation type="submission" date="2018-12" db="EMBL/GenBank/DDBJ databases">
        <title>Dyella dinghuensis sp. nov. DHOA06 and Dyella choica sp. nov. 4M-K27, isolated from forest soil.</title>
        <authorList>
            <person name="Qiu L.-H."/>
            <person name="Gao Z.-H."/>
        </authorList>
    </citation>
    <scope>NUCLEOTIDE SEQUENCE [LARGE SCALE GENOMIC DNA]</scope>
    <source>
        <strain evidence="2 3">DHOA06</strain>
    </source>
</reference>
<dbReference type="OrthoDB" id="5953360at2"/>
<comment type="caution">
    <text evidence="2">The sequence shown here is derived from an EMBL/GenBank/DDBJ whole genome shotgun (WGS) entry which is preliminary data.</text>
</comment>
<evidence type="ECO:0000256" key="1">
    <source>
        <dbReference type="SAM" id="Phobius"/>
    </source>
</evidence>
<evidence type="ECO:0000313" key="3">
    <source>
        <dbReference type="Proteomes" id="UP000267077"/>
    </source>
</evidence>
<proteinExistence type="predicted"/>
<evidence type="ECO:0000313" key="2">
    <source>
        <dbReference type="EMBL" id="RUL64350.1"/>
    </source>
</evidence>
<keyword evidence="1" id="KW-0472">Membrane</keyword>
<sequence>MRGNNDPIVDQGVVDQRVVDQGVVDQGARPMEMRRISSRLTSFYKQTFPVIWCGAVMIVAVVAWVLVHAGKQGASMFLIFPLLMAVIGYALYRNLVADMVDEVWLEGDAIIVKNRDELAKIPLRDVTDVNASTMTNPRRITLTLRSDTRWGRRITFMPAVESVSFTYSFKPDPIATELTSRIDALRTSAS</sequence>
<gene>
    <name evidence="2" type="ORF">EKH79_09950</name>
</gene>
<keyword evidence="1" id="KW-0812">Transmembrane</keyword>
<feature type="transmembrane region" description="Helical" evidence="1">
    <location>
        <begin position="73"/>
        <end position="92"/>
    </location>
</feature>
<keyword evidence="1" id="KW-1133">Transmembrane helix</keyword>
<dbReference type="EMBL" id="RYZR01000005">
    <property type="protein sequence ID" value="RUL64350.1"/>
    <property type="molecule type" value="Genomic_DNA"/>
</dbReference>
<feature type="transmembrane region" description="Helical" evidence="1">
    <location>
        <begin position="43"/>
        <end position="67"/>
    </location>
</feature>
<organism evidence="2 3">
    <name type="scientific">Dyella dinghuensis</name>
    <dbReference type="NCBI Taxonomy" id="1920169"/>
    <lineage>
        <taxon>Bacteria</taxon>
        <taxon>Pseudomonadati</taxon>
        <taxon>Pseudomonadota</taxon>
        <taxon>Gammaproteobacteria</taxon>
        <taxon>Lysobacterales</taxon>
        <taxon>Rhodanobacteraceae</taxon>
        <taxon>Dyella</taxon>
    </lineage>
</organism>
<dbReference type="RefSeq" id="WP_126673630.1">
    <property type="nucleotide sequence ID" value="NZ_RYZR01000005.1"/>
</dbReference>
<keyword evidence="3" id="KW-1185">Reference proteome</keyword>
<name>A0A3S0REM1_9GAMM</name>
<dbReference type="Proteomes" id="UP000267077">
    <property type="component" value="Unassembled WGS sequence"/>
</dbReference>